<keyword evidence="2" id="KW-0472">Membrane</keyword>
<name>A0ABZ2APD0_9TREE</name>
<feature type="transmembrane region" description="Helical" evidence="2">
    <location>
        <begin position="129"/>
        <end position="149"/>
    </location>
</feature>
<reference evidence="3 4" key="1">
    <citation type="submission" date="2024-01" db="EMBL/GenBank/DDBJ databases">
        <title>Comparative genomics of Cryptococcus and Kwoniella reveals pathogenesis evolution and contrasting modes of karyotype evolution via chromosome fusion or intercentromeric recombination.</title>
        <authorList>
            <person name="Coelho M.A."/>
            <person name="David-Palma M."/>
            <person name="Shea T."/>
            <person name="Bowers K."/>
            <person name="McGinley-Smith S."/>
            <person name="Mohammad A.W."/>
            <person name="Gnirke A."/>
            <person name="Yurkov A.M."/>
            <person name="Nowrousian M."/>
            <person name="Sun S."/>
            <person name="Cuomo C.A."/>
            <person name="Heitman J."/>
        </authorList>
    </citation>
    <scope>NUCLEOTIDE SEQUENCE [LARGE SCALE GENOMIC DNA]</scope>
    <source>
        <strain evidence="3 4">7685027</strain>
    </source>
</reference>
<keyword evidence="4" id="KW-1185">Reference proteome</keyword>
<evidence type="ECO:0000256" key="2">
    <source>
        <dbReference type="SAM" id="Phobius"/>
    </source>
</evidence>
<dbReference type="EMBL" id="CP143808">
    <property type="protein sequence ID" value="WVO20381.1"/>
    <property type="molecule type" value="Genomic_DNA"/>
</dbReference>
<dbReference type="PANTHER" id="PTHR28008:SF1">
    <property type="entry name" value="DOMAIN PROTEIN, PUTATIVE (AFU_ORTHOLOGUE AFUA_3G10980)-RELATED"/>
    <property type="match status" value="1"/>
</dbReference>
<dbReference type="GeneID" id="89988450"/>
<feature type="region of interest" description="Disordered" evidence="1">
    <location>
        <begin position="185"/>
        <end position="276"/>
    </location>
</feature>
<dbReference type="Proteomes" id="UP001432216">
    <property type="component" value="Chromosome 3"/>
</dbReference>
<organism evidence="3 4">
    <name type="scientific">Cryptococcus decagattii</name>
    <dbReference type="NCBI Taxonomy" id="1859122"/>
    <lineage>
        <taxon>Eukaryota</taxon>
        <taxon>Fungi</taxon>
        <taxon>Dikarya</taxon>
        <taxon>Basidiomycota</taxon>
        <taxon>Agaricomycotina</taxon>
        <taxon>Tremellomycetes</taxon>
        <taxon>Tremellales</taxon>
        <taxon>Cryptococcaceae</taxon>
        <taxon>Cryptococcus</taxon>
        <taxon>Cryptococcus gattii species complex</taxon>
    </lineage>
</organism>
<feature type="compositionally biased region" description="Gly residues" evidence="1">
    <location>
        <begin position="193"/>
        <end position="205"/>
    </location>
</feature>
<dbReference type="RefSeq" id="XP_064719620.1">
    <property type="nucleotide sequence ID" value="XM_064863548.1"/>
</dbReference>
<dbReference type="PANTHER" id="PTHR28008">
    <property type="entry name" value="DOMAIN PROTEIN, PUTATIVE (AFU_ORTHOLOGUE AFUA_3G10980)-RELATED"/>
    <property type="match status" value="1"/>
</dbReference>
<proteinExistence type="predicted"/>
<accession>A0ABZ2APD0</accession>
<protein>
    <recommendedName>
        <fullName evidence="5">VanZ-like domain-containing protein</fullName>
    </recommendedName>
</protein>
<evidence type="ECO:0000313" key="3">
    <source>
        <dbReference type="EMBL" id="WVO20381.1"/>
    </source>
</evidence>
<feature type="transmembrane region" description="Helical" evidence="2">
    <location>
        <begin position="68"/>
        <end position="85"/>
    </location>
</feature>
<sequence length="276" mass="30463">MPTAYPVPTQMLQQLWDRFTAWVMRSYPIRDSPLNIRPAMVFATALWVIMLGILGMAPLPELPVNDKALHFFGMGFATFLIYFVIEAPEGPGRRVWYIRQAPMILTLFLSFFVGGVISEFVQATLPWKTFQSLDIVSNLFGSSVFLYLAHLAHKRHLRKQEISSLYQPLSAGGVGRYRDAQGREHAFDMPSSSGGGSSSGDGGRTPRGVSYANAGAGGDEWRGQRGAGTIWDEESESESVGRGSAERERAGGQGWVPAPVFKIDDEDEETQGRVQL</sequence>
<keyword evidence="2" id="KW-1133">Transmembrane helix</keyword>
<evidence type="ECO:0008006" key="5">
    <source>
        <dbReference type="Google" id="ProtNLM"/>
    </source>
</evidence>
<gene>
    <name evidence="3" type="ORF">IAS62_001676</name>
</gene>
<feature type="transmembrane region" description="Helical" evidence="2">
    <location>
        <begin position="97"/>
        <end position="117"/>
    </location>
</feature>
<feature type="transmembrane region" description="Helical" evidence="2">
    <location>
        <begin position="34"/>
        <end position="56"/>
    </location>
</feature>
<evidence type="ECO:0000256" key="1">
    <source>
        <dbReference type="SAM" id="MobiDB-lite"/>
    </source>
</evidence>
<keyword evidence="2" id="KW-0812">Transmembrane</keyword>
<evidence type="ECO:0000313" key="4">
    <source>
        <dbReference type="Proteomes" id="UP001432216"/>
    </source>
</evidence>